<keyword evidence="2" id="KW-0442">Lipid degradation</keyword>
<dbReference type="InterPro" id="IPR016035">
    <property type="entry name" value="Acyl_Trfase/lysoPLipase"/>
</dbReference>
<gene>
    <name evidence="4" type="primary">rssA</name>
    <name evidence="4" type="ORF">Lspi_1490</name>
</gene>
<evidence type="ECO:0000313" key="5">
    <source>
        <dbReference type="Proteomes" id="UP000054877"/>
    </source>
</evidence>
<dbReference type="EMBL" id="LNYX01000014">
    <property type="protein sequence ID" value="KTD63971.1"/>
    <property type="molecule type" value="Genomic_DNA"/>
</dbReference>
<feature type="active site" description="Proton acceptor" evidence="2">
    <location>
        <position position="515"/>
    </location>
</feature>
<evidence type="ECO:0000259" key="3">
    <source>
        <dbReference type="PROSITE" id="PS51635"/>
    </source>
</evidence>
<dbReference type="PATRIC" id="fig|452.5.peg.1644"/>
<reference evidence="4 5" key="1">
    <citation type="submission" date="2015-11" db="EMBL/GenBank/DDBJ databases">
        <title>Genomic analysis of 38 Legionella species identifies large and diverse effector repertoires.</title>
        <authorList>
            <person name="Burstein D."/>
            <person name="Amaro F."/>
            <person name="Zusman T."/>
            <person name="Lifshitz Z."/>
            <person name="Cohen O."/>
            <person name="Gilbert J.A."/>
            <person name="Pupko T."/>
            <person name="Shuman H.A."/>
            <person name="Segal G."/>
        </authorList>
    </citation>
    <scope>NUCLEOTIDE SEQUENCE [LARGE SCALE GENOMIC DNA]</scope>
    <source>
        <strain evidence="4 5">Mt.St.Helens-9</strain>
    </source>
</reference>
<dbReference type="GO" id="GO:0016787">
    <property type="term" value="F:hydrolase activity"/>
    <property type="evidence" value="ECO:0007669"/>
    <property type="project" value="UniProtKB-UniRule"/>
</dbReference>
<keyword evidence="5" id="KW-1185">Reference proteome</keyword>
<dbReference type="AlphaFoldDB" id="A0A0W0Z5A0"/>
<accession>A0A0W0Z5A0</accession>
<dbReference type="GO" id="GO:0016042">
    <property type="term" value="P:lipid catabolic process"/>
    <property type="evidence" value="ECO:0007669"/>
    <property type="project" value="UniProtKB-UniRule"/>
</dbReference>
<feature type="domain" description="PNPLA" evidence="3">
    <location>
        <begin position="329"/>
        <end position="528"/>
    </location>
</feature>
<name>A0A0W0Z5A0_LEGSP</name>
<dbReference type="OrthoDB" id="5650221at2"/>
<evidence type="ECO:0000256" key="1">
    <source>
        <dbReference type="ARBA" id="ARBA00023098"/>
    </source>
</evidence>
<feature type="short sequence motif" description="DGA/G" evidence="2">
    <location>
        <begin position="515"/>
        <end position="517"/>
    </location>
</feature>
<comment type="caution">
    <text evidence="2">Lacks conserved residue(s) required for the propagation of feature annotation.</text>
</comment>
<keyword evidence="1 2" id="KW-0443">Lipid metabolism</keyword>
<protein>
    <submittedName>
        <fullName evidence="4">Esterase of the alpha-beta hydrolase superfamily protein</fullName>
    </submittedName>
</protein>
<dbReference type="Pfam" id="PF01734">
    <property type="entry name" value="Patatin"/>
    <property type="match status" value="1"/>
</dbReference>
<keyword evidence="2 4" id="KW-0378">Hydrolase</keyword>
<dbReference type="NCBIfam" id="NF043045">
    <property type="entry name" value="T4SS_VpdC"/>
    <property type="match status" value="1"/>
</dbReference>
<sequence length="964" mass="112125">MEREQVLTNLLRRDTDINPNILLLKKLLLCVHHGWFRINGLSPEKKYSLADYLLDDERIIFDYTKLSDTSKRKFINWFLDSHRKEAKQAILSGVATNNYRGYTAEVGLSWWGRITNLLYYRKKSNHWYLASQKLLSPDYQLTGLEICEDEHGLLISLNQMNTENTGDKYHQPDDPQENPLRNVKRLFLTDDLVEKMIAADLGKQNYDKLVSDPHPYAIDVNDHEERLQAMQEYRHTQRFYVKRPWYLRLWQWLEKWFEKKTDELEKNLFEDWGVSSSEASRDEEPVNELASVPIMKFKPIIKHDGIKIFRHPVSGKVLVLEKRPDLDTVVFCGGGPKIFGHVGAVKALEEAGIRPKRFAGSSAGAIMATLCYMGYTWQEIHEFFKGFRQEHLIHVDIDRNGISDTDALKSAVDYMILKKIEQIIDTYSIDKAEDRRLFWKFPIDFKTLAELKKRYPDCGLGDELVITATEIKRGITRYFSHQKTPNDEVSKVCSMSACLPVVYKPTLFEGEKYSDGGIKSNLPTEAFCDDYSTLLTSEHGNCLSLLAFQFDNGCERTILDKFVDRVYRENFIWNWIYEKLTGVKDPVSGWERDRIKLQQYSNQAVLISVTLNTENEQGFWRSVYSELKHIGNLVLDWFKERFYALKRGEPIISIGTGSEDDEEKQNKNSPKNLSLLSFDVDPATQNILIDNGYEPTKDYIAARYASPENGMPAVNKEYMYSTFNNLEELLHFTRYRKKEDWTAIISDFMREEQEKSDKGKCRLDDASQLECVCENSVSESNKIRNNMDVFYMIYSVIKDLPSKLLIQDKEDLKKFLTLRHKLAVPNSNDCVDEIIAMKGKIHILFAILQQLLTSLPTTNDPKAFQGAFDDLRELFDNQRLFGGEEFYGEWDLYPRQIERVFKSFKDGSVEDAKELCIAYKNKEEPLQTIIRNPYGNGINNEQRDNSGKNVDHWIIEGYRESFSV</sequence>
<comment type="caution">
    <text evidence="4">The sequence shown here is derived from an EMBL/GenBank/DDBJ whole genome shotgun (WGS) entry which is preliminary data.</text>
</comment>
<evidence type="ECO:0000313" key="4">
    <source>
        <dbReference type="EMBL" id="KTD63971.1"/>
    </source>
</evidence>
<dbReference type="Proteomes" id="UP000054877">
    <property type="component" value="Unassembled WGS sequence"/>
</dbReference>
<dbReference type="InterPro" id="IPR052580">
    <property type="entry name" value="Lipid_Hydrolase"/>
</dbReference>
<dbReference type="CDD" id="cd07207">
    <property type="entry name" value="Pat_ExoU_VipD_like"/>
    <property type="match status" value="1"/>
</dbReference>
<feature type="short sequence motif" description="GXSXG" evidence="2">
    <location>
        <begin position="360"/>
        <end position="364"/>
    </location>
</feature>
<dbReference type="PANTHER" id="PTHR46394:SF1">
    <property type="entry name" value="PNPLA DOMAIN-CONTAINING PROTEIN"/>
    <property type="match status" value="1"/>
</dbReference>
<dbReference type="STRING" id="452.Lspi_1490"/>
<dbReference type="SUPFAM" id="SSF52151">
    <property type="entry name" value="FabD/lysophospholipase-like"/>
    <property type="match status" value="1"/>
</dbReference>
<dbReference type="RefSeq" id="WP_058483414.1">
    <property type="nucleotide sequence ID" value="NZ_CAAAII010000001.1"/>
</dbReference>
<organism evidence="4 5">
    <name type="scientific">Legionella spiritensis</name>
    <dbReference type="NCBI Taxonomy" id="452"/>
    <lineage>
        <taxon>Bacteria</taxon>
        <taxon>Pseudomonadati</taxon>
        <taxon>Pseudomonadota</taxon>
        <taxon>Gammaproteobacteria</taxon>
        <taxon>Legionellales</taxon>
        <taxon>Legionellaceae</taxon>
        <taxon>Legionella</taxon>
    </lineage>
</organism>
<proteinExistence type="predicted"/>
<feature type="active site" description="Nucleophile" evidence="2">
    <location>
        <position position="362"/>
    </location>
</feature>
<evidence type="ECO:0000256" key="2">
    <source>
        <dbReference type="PROSITE-ProRule" id="PRU01161"/>
    </source>
</evidence>
<dbReference type="InterPro" id="IPR002641">
    <property type="entry name" value="PNPLA_dom"/>
</dbReference>
<dbReference type="PROSITE" id="PS51635">
    <property type="entry name" value="PNPLA"/>
    <property type="match status" value="1"/>
</dbReference>
<dbReference type="PANTHER" id="PTHR46394">
    <property type="entry name" value="ANNEXIN"/>
    <property type="match status" value="1"/>
</dbReference>
<dbReference type="InterPro" id="IPR049988">
    <property type="entry name" value="T4SS_VpdC"/>
</dbReference>
<dbReference type="Gene3D" id="3.40.1090.10">
    <property type="entry name" value="Cytosolic phospholipase A2 catalytic domain"/>
    <property type="match status" value="2"/>
</dbReference>